<dbReference type="Pfam" id="PF18962">
    <property type="entry name" value="Por_Secre_tail"/>
    <property type="match status" value="1"/>
</dbReference>
<sequence>MKKTFLNRKKIKMSLLHFFLLLAFSANSQTLSKQVIGVAGATLENGNNKLSYTAGEVVVGAMTDEDATYQLGNGYYPSLDLSTLSSESPELTLQVKLYPNPVTEALYITHPTEQDFDVIISDINGKQILRTVHQKEQALSLDTLTSGTYLVTVTAKDSKKINTYKIIKK</sequence>
<evidence type="ECO:0000313" key="5">
    <source>
        <dbReference type="Proteomes" id="UP000032229"/>
    </source>
</evidence>
<keyword evidence="5" id="KW-1185">Reference proteome</keyword>
<evidence type="ECO:0000313" key="4">
    <source>
        <dbReference type="EMBL" id="AJR04790.1"/>
    </source>
</evidence>
<dbReference type="InterPro" id="IPR026444">
    <property type="entry name" value="Secre_tail"/>
</dbReference>
<feature type="domain" description="Secretion system C-terminal sorting" evidence="3">
    <location>
        <begin position="97"/>
        <end position="161"/>
    </location>
</feature>
<dbReference type="RefSeq" id="WP_044637712.1">
    <property type="nucleotide sequence ID" value="NZ_CP007202.1"/>
</dbReference>
<proteinExistence type="predicted"/>
<dbReference type="OrthoDB" id="1266341at2"/>
<organism evidence="4 5">
    <name type="scientific">Siansivirga zeaxanthinifaciens CC-SAMT-1</name>
    <dbReference type="NCBI Taxonomy" id="1454006"/>
    <lineage>
        <taxon>Bacteria</taxon>
        <taxon>Pseudomonadati</taxon>
        <taxon>Bacteroidota</taxon>
        <taxon>Flavobacteriia</taxon>
        <taxon>Flavobacteriales</taxon>
        <taxon>Flavobacteriaceae</taxon>
        <taxon>Siansivirga</taxon>
    </lineage>
</organism>
<dbReference type="KEGG" id="sze:AW14_04530"/>
<feature type="chain" id="PRO_5002184534" description="Secretion system C-terminal sorting domain-containing protein" evidence="2">
    <location>
        <begin position="29"/>
        <end position="169"/>
    </location>
</feature>
<dbReference type="EMBL" id="CP007202">
    <property type="protein sequence ID" value="AJR04790.1"/>
    <property type="molecule type" value="Genomic_DNA"/>
</dbReference>
<dbReference type="Proteomes" id="UP000032229">
    <property type="component" value="Chromosome"/>
</dbReference>
<reference evidence="4 5" key="1">
    <citation type="submission" date="2014-02" db="EMBL/GenBank/DDBJ databases">
        <authorList>
            <person name="Young C.-C."/>
            <person name="Hameed A."/>
            <person name="Huang H.-C."/>
            <person name="Shahina M."/>
        </authorList>
    </citation>
    <scope>NUCLEOTIDE SEQUENCE [LARGE SCALE GENOMIC DNA]</scope>
    <source>
        <strain evidence="4 5">CC-SAMT-1</strain>
    </source>
</reference>
<keyword evidence="1 2" id="KW-0732">Signal</keyword>
<protein>
    <recommendedName>
        <fullName evidence="3">Secretion system C-terminal sorting domain-containing protein</fullName>
    </recommendedName>
</protein>
<evidence type="ECO:0000256" key="2">
    <source>
        <dbReference type="SAM" id="SignalP"/>
    </source>
</evidence>
<dbReference type="AlphaFoldDB" id="A0A0C5WPG6"/>
<evidence type="ECO:0000256" key="1">
    <source>
        <dbReference type="ARBA" id="ARBA00022729"/>
    </source>
</evidence>
<feature type="signal peptide" evidence="2">
    <location>
        <begin position="1"/>
        <end position="28"/>
    </location>
</feature>
<dbReference type="NCBIfam" id="TIGR04183">
    <property type="entry name" value="Por_Secre_tail"/>
    <property type="match status" value="1"/>
</dbReference>
<dbReference type="STRING" id="1454006.AW14_04530"/>
<evidence type="ECO:0000259" key="3">
    <source>
        <dbReference type="Pfam" id="PF18962"/>
    </source>
</evidence>
<gene>
    <name evidence="4" type="ORF">AW14_04530</name>
</gene>
<accession>A0A0C5WPG6</accession>
<name>A0A0C5WPG6_9FLAO</name>
<dbReference type="HOGENOM" id="CLU_1577439_0_0_10"/>